<proteinExistence type="predicted"/>
<reference evidence="9" key="3">
    <citation type="submission" date="2025-09" db="UniProtKB">
        <authorList>
            <consortium name="Ensembl"/>
        </authorList>
    </citation>
    <scope>IDENTIFICATION</scope>
</reference>
<name>A0A4W6FM13_LATCA</name>
<dbReference type="InterPro" id="IPR032675">
    <property type="entry name" value="LRR_dom_sf"/>
</dbReference>
<evidence type="ECO:0008006" key="11">
    <source>
        <dbReference type="Google" id="ProtNLM"/>
    </source>
</evidence>
<sequence length="719" mass="81177">MCRIPVFCWITATVLEHMLTTGQRGELPKTMTDLYSYFLLVQTKRKKNKYDEGHKEKKRKNKDKSPLELTEADRKVLLKLGKLAFDHLEKGNIMFYQEDLKRCGLDVTDASVYSGVCTEIFRRESVIFQKPVYCFIHLSIQEFLAAVYMFHFMEKSLKSKNGHLDLFLRFLHGLSLESNQRLLGGLLGQTENSPEIIQTAINNLKKMNSDFISPDRSINIFHCLMEMNDHSVHQEIQEFLKSENRSEKKLSEIHFLINIISQLGDCGLLDTHWEVVASALKSNPSHLTELDLSNNSLKDSSVELVSAGLESPQCILETLRLRNCRLSEISCSSLASALKSNPSHLRELDLSENRDLKDSGVKELCGFLQGPDCKLESLKLSLCRLSEISCSSLVSALKSNPSHLRELDLSNNYLYDSGVKELCSFLLSPDCRLETLRLSLCRMLSEISCSSLASALKSNPSHLRKLDLSENWNLHDSGLKELCGFLQSPDCRLETLRLKLCRLSEISCSSLVSALKSNPSHLRELDLSYNNLQDSGMKELCGFLQSPDCGLETLRLMDCRLTKISCYSLVSALKSNPSHLRELDLSHYNLQDSGMKELCGFLQSPDCRLETLRLMNCGLSEISCSSLVSALKNNLLDSGLKELCGFLQSPDCRLETLRLSEISCSSLVSALKSNSSHLKELDLSYNNLYDSGVMELSYIFNPQLNLIYLHTELESIHLK</sequence>
<evidence type="ECO:0000256" key="1">
    <source>
        <dbReference type="ARBA" id="ARBA00004496"/>
    </source>
</evidence>
<dbReference type="GO" id="GO:0005737">
    <property type="term" value="C:cytoplasm"/>
    <property type="evidence" value="ECO:0007669"/>
    <property type="project" value="UniProtKB-SubCell"/>
</dbReference>
<accession>A0A4W6FM13</accession>
<dbReference type="SMART" id="SM00368">
    <property type="entry name" value="LRR_RI"/>
    <property type="match status" value="13"/>
</dbReference>
<organism evidence="9 10">
    <name type="scientific">Lates calcarifer</name>
    <name type="common">Barramundi</name>
    <name type="synonym">Holocentrus calcarifer</name>
    <dbReference type="NCBI Taxonomy" id="8187"/>
    <lineage>
        <taxon>Eukaryota</taxon>
        <taxon>Metazoa</taxon>
        <taxon>Chordata</taxon>
        <taxon>Craniata</taxon>
        <taxon>Vertebrata</taxon>
        <taxon>Euteleostomi</taxon>
        <taxon>Actinopterygii</taxon>
        <taxon>Neopterygii</taxon>
        <taxon>Teleostei</taxon>
        <taxon>Neoteleostei</taxon>
        <taxon>Acanthomorphata</taxon>
        <taxon>Carangaria</taxon>
        <taxon>Carangaria incertae sedis</taxon>
        <taxon>Centropomidae</taxon>
        <taxon>Lates</taxon>
    </lineage>
</organism>
<evidence type="ECO:0000313" key="9">
    <source>
        <dbReference type="Ensembl" id="ENSLCAP00010051600.1"/>
    </source>
</evidence>
<dbReference type="SUPFAM" id="SSF52047">
    <property type="entry name" value="RNI-like"/>
    <property type="match status" value="2"/>
</dbReference>
<dbReference type="InterPro" id="IPR006553">
    <property type="entry name" value="Leu-rich_rpt_Cys-con_subtyp"/>
</dbReference>
<dbReference type="Proteomes" id="UP000314980">
    <property type="component" value="Unassembled WGS sequence"/>
</dbReference>
<dbReference type="PANTHER" id="PTHR24106">
    <property type="entry name" value="NACHT, LRR AND CARD DOMAINS-CONTAINING"/>
    <property type="match status" value="1"/>
</dbReference>
<evidence type="ECO:0000256" key="2">
    <source>
        <dbReference type="ARBA" id="ARBA00022490"/>
    </source>
</evidence>
<dbReference type="Pfam" id="PF17779">
    <property type="entry name" value="WHD_NOD2"/>
    <property type="match status" value="1"/>
</dbReference>
<evidence type="ECO:0000259" key="7">
    <source>
        <dbReference type="Pfam" id="PF17776"/>
    </source>
</evidence>
<keyword evidence="5" id="KW-0547">Nucleotide-binding</keyword>
<dbReference type="PROSITE" id="PS51450">
    <property type="entry name" value="LRR"/>
    <property type="match status" value="1"/>
</dbReference>
<evidence type="ECO:0000256" key="4">
    <source>
        <dbReference type="ARBA" id="ARBA00022737"/>
    </source>
</evidence>
<dbReference type="Ensembl" id="ENSLCAT00010052942.1">
    <property type="protein sequence ID" value="ENSLCAP00010051600.1"/>
    <property type="gene ID" value="ENSLCAG00010024018.1"/>
</dbReference>
<keyword evidence="6" id="KW-0067">ATP-binding</keyword>
<reference evidence="10" key="1">
    <citation type="submission" date="2015-09" db="EMBL/GenBank/DDBJ databases">
        <authorList>
            <person name="Sai Rama Sridatta P."/>
        </authorList>
    </citation>
    <scope>NUCLEOTIDE SEQUENCE [LARGE SCALE GENOMIC DNA]</scope>
</reference>
<dbReference type="InterPro" id="IPR041075">
    <property type="entry name" value="NOD1/2_WH"/>
</dbReference>
<comment type="subcellular location">
    <subcellularLocation>
        <location evidence="1">Cytoplasm</location>
    </subcellularLocation>
</comment>
<dbReference type="InterPro" id="IPR001611">
    <property type="entry name" value="Leu-rich_rpt"/>
</dbReference>
<dbReference type="Gene3D" id="3.80.10.10">
    <property type="entry name" value="Ribonuclease Inhibitor"/>
    <property type="match status" value="3"/>
</dbReference>
<dbReference type="GO" id="GO:0005524">
    <property type="term" value="F:ATP binding"/>
    <property type="evidence" value="ECO:0007669"/>
    <property type="project" value="UniProtKB-KW"/>
</dbReference>
<dbReference type="InterPro" id="IPR051261">
    <property type="entry name" value="NLR"/>
</dbReference>
<evidence type="ECO:0000256" key="3">
    <source>
        <dbReference type="ARBA" id="ARBA00022614"/>
    </source>
</evidence>
<keyword evidence="2" id="KW-0963">Cytoplasm</keyword>
<feature type="domain" description="NACHT LRR and PYD" evidence="7">
    <location>
        <begin position="137"/>
        <end position="234"/>
    </location>
</feature>
<reference evidence="9" key="2">
    <citation type="submission" date="2025-08" db="UniProtKB">
        <authorList>
            <consortium name="Ensembl"/>
        </authorList>
    </citation>
    <scope>IDENTIFICATION</scope>
</reference>
<dbReference type="GeneTree" id="ENSGT01120000271898"/>
<evidence type="ECO:0000313" key="10">
    <source>
        <dbReference type="Proteomes" id="UP000314980"/>
    </source>
</evidence>
<dbReference type="Pfam" id="PF13516">
    <property type="entry name" value="LRR_6"/>
    <property type="match status" value="7"/>
</dbReference>
<dbReference type="InterPro" id="IPR041267">
    <property type="entry name" value="NLRP_HD2"/>
</dbReference>
<keyword evidence="4" id="KW-0677">Repeat</keyword>
<evidence type="ECO:0000259" key="8">
    <source>
        <dbReference type="Pfam" id="PF17779"/>
    </source>
</evidence>
<dbReference type="AlphaFoldDB" id="A0A4W6FM13"/>
<dbReference type="SMART" id="SM00367">
    <property type="entry name" value="LRR_CC"/>
    <property type="match status" value="7"/>
</dbReference>
<evidence type="ECO:0000256" key="6">
    <source>
        <dbReference type="ARBA" id="ARBA00022840"/>
    </source>
</evidence>
<evidence type="ECO:0000256" key="5">
    <source>
        <dbReference type="ARBA" id="ARBA00022741"/>
    </source>
</evidence>
<keyword evidence="10" id="KW-1185">Reference proteome</keyword>
<dbReference type="Pfam" id="PF17776">
    <property type="entry name" value="NLRC4_HD2"/>
    <property type="match status" value="1"/>
</dbReference>
<protein>
    <recommendedName>
        <fullName evidence="11">NACHT LRR and PYD domain-containing protein</fullName>
    </recommendedName>
</protein>
<keyword evidence="3" id="KW-0433">Leucine-rich repeat</keyword>
<feature type="domain" description="NOD1/2 winged helix" evidence="8">
    <location>
        <begin position="75"/>
        <end position="135"/>
    </location>
</feature>